<comment type="caution">
    <text evidence="1">The sequence shown here is derived from an EMBL/GenBank/DDBJ whole genome shotgun (WGS) entry which is preliminary data.</text>
</comment>
<accession>A0A4C1TMM3</accession>
<keyword evidence="2" id="KW-1185">Reference proteome</keyword>
<dbReference type="Proteomes" id="UP000299102">
    <property type="component" value="Unassembled WGS sequence"/>
</dbReference>
<proteinExistence type="predicted"/>
<dbReference type="AlphaFoldDB" id="A0A4C1TMM3"/>
<evidence type="ECO:0000313" key="2">
    <source>
        <dbReference type="Proteomes" id="UP000299102"/>
    </source>
</evidence>
<protein>
    <submittedName>
        <fullName evidence="1">Uncharacterized protein</fullName>
    </submittedName>
</protein>
<reference evidence="1 2" key="1">
    <citation type="journal article" date="2019" name="Commun. Biol.">
        <title>The bagworm genome reveals a unique fibroin gene that provides high tensile strength.</title>
        <authorList>
            <person name="Kono N."/>
            <person name="Nakamura H."/>
            <person name="Ohtoshi R."/>
            <person name="Tomita M."/>
            <person name="Numata K."/>
            <person name="Arakawa K."/>
        </authorList>
    </citation>
    <scope>NUCLEOTIDE SEQUENCE [LARGE SCALE GENOMIC DNA]</scope>
</reference>
<name>A0A4C1TMM3_EUMVA</name>
<organism evidence="1 2">
    <name type="scientific">Eumeta variegata</name>
    <name type="common">Bagworm moth</name>
    <name type="synonym">Eumeta japonica</name>
    <dbReference type="NCBI Taxonomy" id="151549"/>
    <lineage>
        <taxon>Eukaryota</taxon>
        <taxon>Metazoa</taxon>
        <taxon>Ecdysozoa</taxon>
        <taxon>Arthropoda</taxon>
        <taxon>Hexapoda</taxon>
        <taxon>Insecta</taxon>
        <taxon>Pterygota</taxon>
        <taxon>Neoptera</taxon>
        <taxon>Endopterygota</taxon>
        <taxon>Lepidoptera</taxon>
        <taxon>Glossata</taxon>
        <taxon>Ditrysia</taxon>
        <taxon>Tineoidea</taxon>
        <taxon>Psychidae</taxon>
        <taxon>Oiketicinae</taxon>
        <taxon>Eumeta</taxon>
    </lineage>
</organism>
<evidence type="ECO:0000313" key="1">
    <source>
        <dbReference type="EMBL" id="GBP14707.1"/>
    </source>
</evidence>
<gene>
    <name evidence="1" type="ORF">EVAR_9612_1</name>
</gene>
<dbReference type="EMBL" id="BGZK01000066">
    <property type="protein sequence ID" value="GBP14707.1"/>
    <property type="molecule type" value="Genomic_DNA"/>
</dbReference>
<sequence>MHGRKLHRSFPDVAVRLNSDWVVQDYEILQILMRDEDYGPGLIHQSYELQSYFDRLVEFARAWYRLCGKLEEWSRNAMPVIRQLCYCRVRASQTVLWKEARACVACA</sequence>